<keyword evidence="5" id="KW-1185">Reference proteome</keyword>
<dbReference type="PANTHER" id="PTHR21015">
    <property type="entry name" value="UDP-N-ACETYLGLUCOSAMINE--N-ACETYLMURAMYL-(PENTAPEPTIDE) PYROPHOSPHORYL-UNDECAPRENOL N-ACETYLGLUCOSAMINE TRANSFERASE 1"/>
    <property type="match status" value="1"/>
</dbReference>
<proteinExistence type="predicted"/>
<reference evidence="4 5" key="1">
    <citation type="submission" date="2016-11" db="EMBL/GenBank/DDBJ databases">
        <title>Complete genome sequence of thermophilic cyanobacteria strain Synechococcus sp. PCC6715.</title>
        <authorList>
            <person name="Tang J."/>
            <person name="Daroch M."/>
            <person name="Liang Y."/>
            <person name="Jiang D."/>
            <person name="Shah M."/>
        </authorList>
    </citation>
    <scope>NUCLEOTIDE SEQUENCE [LARGE SCALE GENOMIC DNA]</scope>
    <source>
        <strain evidence="4 5">PCC 6715</strain>
    </source>
</reference>
<accession>A0A2D2PZF5</accession>
<feature type="binding site" evidence="2">
    <location>
        <position position="166"/>
    </location>
    <ligand>
        <name>substrate</name>
    </ligand>
</feature>
<evidence type="ECO:0000313" key="4">
    <source>
        <dbReference type="EMBL" id="ATS17632.1"/>
    </source>
</evidence>
<dbReference type="GO" id="GO:0016758">
    <property type="term" value="F:hexosyltransferase activity"/>
    <property type="evidence" value="ECO:0007669"/>
    <property type="project" value="InterPro"/>
</dbReference>
<feature type="domain" description="Glycosyl transferase family 28 C-terminal" evidence="3">
    <location>
        <begin position="207"/>
        <end position="332"/>
    </location>
</feature>
<evidence type="ECO:0000259" key="3">
    <source>
        <dbReference type="Pfam" id="PF04101"/>
    </source>
</evidence>
<feature type="active site" description="Proton acceptor" evidence="1">
    <location>
        <position position="17"/>
    </location>
</feature>
<dbReference type="InterPro" id="IPR007235">
    <property type="entry name" value="Glyco_trans_28_C"/>
</dbReference>
<dbReference type="SUPFAM" id="SSF53756">
    <property type="entry name" value="UDP-Glycosyltransferase/glycogen phosphorylase"/>
    <property type="match status" value="2"/>
</dbReference>
<dbReference type="InterPro" id="IPR020023">
    <property type="entry name" value="PseG"/>
</dbReference>
<protein>
    <submittedName>
        <fullName evidence="4">UDP-2,4-diacetamido-2,4, 6-trideoxy-beta-L-altropyranose hydrolase</fullName>
    </submittedName>
</protein>
<dbReference type="Gene3D" id="3.40.50.2000">
    <property type="entry name" value="Glycogen Phosphorylase B"/>
    <property type="match status" value="1"/>
</dbReference>
<organism evidence="4 5">
    <name type="scientific">Parathermosynechococcus lividus PCC 6715</name>
    <dbReference type="NCBI Taxonomy" id="1917166"/>
    <lineage>
        <taxon>Bacteria</taxon>
        <taxon>Bacillati</taxon>
        <taxon>Cyanobacteriota</taxon>
        <taxon>Cyanophyceae</taxon>
        <taxon>Acaryochloridales</taxon>
        <taxon>Thermosynechococcaceae</taxon>
        <taxon>Parathermosynechococcus</taxon>
    </lineage>
</organism>
<evidence type="ECO:0000256" key="1">
    <source>
        <dbReference type="PIRSR" id="PIRSR620023-1"/>
    </source>
</evidence>
<keyword evidence="4" id="KW-0378">Hydrolase</keyword>
<evidence type="ECO:0000256" key="2">
    <source>
        <dbReference type="PIRSR" id="PIRSR620023-2"/>
    </source>
</evidence>
<dbReference type="AlphaFoldDB" id="A0A2D2PZF5"/>
<name>A0A2D2PZF5_PARLV</name>
<dbReference type="RefSeq" id="WP_099797860.1">
    <property type="nucleotide sequence ID" value="NZ_CP018092.1"/>
</dbReference>
<feature type="binding site" evidence="2">
    <location>
        <position position="268"/>
    </location>
    <ligand>
        <name>substrate</name>
    </ligand>
</feature>
<dbReference type="Proteomes" id="UP000231057">
    <property type="component" value="Chromosome"/>
</dbReference>
<evidence type="ECO:0000313" key="5">
    <source>
        <dbReference type="Proteomes" id="UP000231057"/>
    </source>
</evidence>
<dbReference type="Pfam" id="PF04101">
    <property type="entry name" value="Glyco_tran_28_C"/>
    <property type="match status" value="1"/>
</dbReference>
<dbReference type="KEGG" id="slw:BRW62_01490"/>
<gene>
    <name evidence="4" type="ORF">BRW62_01490</name>
</gene>
<dbReference type="EMBL" id="CP018092">
    <property type="protein sequence ID" value="ATS17632.1"/>
    <property type="molecule type" value="Genomic_DNA"/>
</dbReference>
<dbReference type="PANTHER" id="PTHR21015:SF22">
    <property type="entry name" value="GLYCOSYLTRANSFERASE"/>
    <property type="match status" value="1"/>
</dbReference>
<reference evidence="5" key="2">
    <citation type="journal article" date="2022" name="Front. Microbiol.">
        <title>Comparative Genomic Analysis Revealed Distinct Molecular Components and Organization of CO2-Concentrating Mechanism in Thermophilic Cyanobacteria.</title>
        <authorList>
            <person name="Tang J."/>
            <person name="Zhou H."/>
            <person name="Yao D."/>
            <person name="Riaz S."/>
            <person name="You D."/>
            <person name="Klepacz-Smolka A."/>
            <person name="Daroch M."/>
        </authorList>
    </citation>
    <scope>NUCLEOTIDE SEQUENCE [LARGE SCALE GENOMIC DNA]</scope>
    <source>
        <strain evidence="5">PCC 6715</strain>
    </source>
</reference>
<sequence length="353" mass="39950">MLILFRVDSATMIGIGHLMRCLTLADALRRRGATCEFICRNHPHNSIDLVRQQGFRVYELPQAAEPTAPDDLGVGAIADAIDTCQIIEQCPAIPDWLIVDHYGIDREWELKLRPYVKRIFAIDDLANRPHDCDVLLDQNDYNRGAYTQLVLPFCLCLLGSEYSIIRNEFLGSNKKIRPFNNRLSKVFIYFGSSDPYGLTLLTINSLLDKDLINLEVDIIVSKYNSFFDQIKNIADDKNYNLYTFHENICDLMNLADLGIGAGGTTAKERIATGLPSIVVSLGLDQERNCIHLSKSEKIYYLGSYLSVDTNQMRDAIIELKNNPDQLSRMSLNCINSYIVDGVSKICRVLLKDR</sequence>
<dbReference type="GO" id="GO:0016787">
    <property type="term" value="F:hydrolase activity"/>
    <property type="evidence" value="ECO:0007669"/>
    <property type="project" value="UniProtKB-KW"/>
</dbReference>
<dbReference type="Gene3D" id="3.40.50.11190">
    <property type="match status" value="1"/>
</dbReference>
<dbReference type="NCBIfam" id="TIGR03590">
    <property type="entry name" value="PseG"/>
    <property type="match status" value="1"/>
</dbReference>